<dbReference type="PANTHER" id="PTHR43744:SF8">
    <property type="entry name" value="SN-GLYCEROL-3-PHOSPHATE TRANSPORT SYSTEM PERMEASE PROTEIN UGPE"/>
    <property type="match status" value="1"/>
</dbReference>
<protein>
    <submittedName>
        <fullName evidence="9">Carbohydrate ABC transporter permease</fullName>
    </submittedName>
</protein>
<keyword evidence="6 7" id="KW-0472">Membrane</keyword>
<proteinExistence type="inferred from homology"/>
<evidence type="ECO:0000256" key="6">
    <source>
        <dbReference type="ARBA" id="ARBA00023136"/>
    </source>
</evidence>
<dbReference type="CDD" id="cd06261">
    <property type="entry name" value="TM_PBP2"/>
    <property type="match status" value="1"/>
</dbReference>
<accession>A0ABS1TDX4</accession>
<dbReference type="InterPro" id="IPR035906">
    <property type="entry name" value="MetI-like_sf"/>
</dbReference>
<feature type="transmembrane region" description="Helical" evidence="7">
    <location>
        <begin position="237"/>
        <end position="261"/>
    </location>
</feature>
<keyword evidence="10" id="KW-1185">Reference proteome</keyword>
<feature type="transmembrane region" description="Helical" evidence="7">
    <location>
        <begin position="141"/>
        <end position="161"/>
    </location>
</feature>
<keyword evidence="4 7" id="KW-0812">Transmembrane</keyword>
<keyword evidence="5 7" id="KW-1133">Transmembrane helix</keyword>
<evidence type="ECO:0000256" key="2">
    <source>
        <dbReference type="ARBA" id="ARBA00022448"/>
    </source>
</evidence>
<dbReference type="RefSeq" id="WP_202749302.1">
    <property type="nucleotide sequence ID" value="NZ_JAESWC010000007.1"/>
</dbReference>
<comment type="subcellular location">
    <subcellularLocation>
        <location evidence="1 7">Cell membrane</location>
        <topology evidence="1 7">Multi-pass membrane protein</topology>
    </subcellularLocation>
</comment>
<sequence>MVQSKFGKLLIHLVLIVVVIFSLLPFLNMITTSLIPNTYVLPSEPQIIPKQFYFGNYVSVWKGEHFSTYFANSVFVTAATTVLVLFISSLSAYGFARLNFPGKKVIFNIYIFSLMMPAVLALVSQFTIIKALGLVDTYTGLLLLYVSGGVAGNTFFLKGFFETIPKELEESIIMDGGNKWTIYKNIIIPLSKPALATMAIGTFSGTWMEVFTALAIIKTQSKRTLPIAIKLLQNGKATQWGIIFAAAILVLIPIILIFIIFNKQFIKQGGNQGAVKG</sequence>
<dbReference type="InterPro" id="IPR000515">
    <property type="entry name" value="MetI-like"/>
</dbReference>
<dbReference type="SUPFAM" id="SSF161098">
    <property type="entry name" value="MetI-like"/>
    <property type="match status" value="1"/>
</dbReference>
<evidence type="ECO:0000256" key="4">
    <source>
        <dbReference type="ARBA" id="ARBA00022692"/>
    </source>
</evidence>
<evidence type="ECO:0000256" key="3">
    <source>
        <dbReference type="ARBA" id="ARBA00022475"/>
    </source>
</evidence>
<dbReference type="Proteomes" id="UP000632377">
    <property type="component" value="Unassembled WGS sequence"/>
</dbReference>
<feature type="domain" description="ABC transmembrane type-1" evidence="8">
    <location>
        <begin position="70"/>
        <end position="261"/>
    </location>
</feature>
<organism evidence="9 10">
    <name type="scientific">Clostridium rhizosphaerae</name>
    <dbReference type="NCBI Taxonomy" id="2803861"/>
    <lineage>
        <taxon>Bacteria</taxon>
        <taxon>Bacillati</taxon>
        <taxon>Bacillota</taxon>
        <taxon>Clostridia</taxon>
        <taxon>Eubacteriales</taxon>
        <taxon>Clostridiaceae</taxon>
        <taxon>Clostridium</taxon>
    </lineage>
</organism>
<evidence type="ECO:0000259" key="8">
    <source>
        <dbReference type="PROSITE" id="PS50928"/>
    </source>
</evidence>
<name>A0ABS1TDX4_9CLOT</name>
<dbReference type="Pfam" id="PF00528">
    <property type="entry name" value="BPD_transp_1"/>
    <property type="match status" value="1"/>
</dbReference>
<evidence type="ECO:0000256" key="5">
    <source>
        <dbReference type="ARBA" id="ARBA00022989"/>
    </source>
</evidence>
<dbReference type="PANTHER" id="PTHR43744">
    <property type="entry name" value="ABC TRANSPORTER PERMEASE PROTEIN MG189-RELATED-RELATED"/>
    <property type="match status" value="1"/>
</dbReference>
<keyword evidence="3" id="KW-1003">Cell membrane</keyword>
<evidence type="ECO:0000313" key="9">
    <source>
        <dbReference type="EMBL" id="MBL4936544.1"/>
    </source>
</evidence>
<feature type="transmembrane region" description="Helical" evidence="7">
    <location>
        <begin position="69"/>
        <end position="93"/>
    </location>
</feature>
<dbReference type="Gene3D" id="1.10.3720.10">
    <property type="entry name" value="MetI-like"/>
    <property type="match status" value="1"/>
</dbReference>
<dbReference type="PROSITE" id="PS50928">
    <property type="entry name" value="ABC_TM1"/>
    <property type="match status" value="1"/>
</dbReference>
<reference evidence="9 10" key="1">
    <citation type="submission" date="2021-01" db="EMBL/GenBank/DDBJ databases">
        <title>Genome public.</title>
        <authorList>
            <person name="Liu C."/>
            <person name="Sun Q."/>
        </authorList>
    </citation>
    <scope>NUCLEOTIDE SEQUENCE [LARGE SCALE GENOMIC DNA]</scope>
    <source>
        <strain evidence="9 10">YIM B02515</strain>
    </source>
</reference>
<keyword evidence="2 7" id="KW-0813">Transport</keyword>
<evidence type="ECO:0000256" key="1">
    <source>
        <dbReference type="ARBA" id="ARBA00004651"/>
    </source>
</evidence>
<feature type="transmembrane region" description="Helical" evidence="7">
    <location>
        <begin position="105"/>
        <end position="129"/>
    </location>
</feature>
<evidence type="ECO:0000256" key="7">
    <source>
        <dbReference type="RuleBase" id="RU363032"/>
    </source>
</evidence>
<gene>
    <name evidence="9" type="ORF">JK636_12325</name>
</gene>
<dbReference type="EMBL" id="JAESWC010000007">
    <property type="protein sequence ID" value="MBL4936544.1"/>
    <property type="molecule type" value="Genomic_DNA"/>
</dbReference>
<feature type="transmembrane region" description="Helical" evidence="7">
    <location>
        <begin position="9"/>
        <end position="30"/>
    </location>
</feature>
<comment type="caution">
    <text evidence="9">The sequence shown here is derived from an EMBL/GenBank/DDBJ whole genome shotgun (WGS) entry which is preliminary data.</text>
</comment>
<comment type="similarity">
    <text evidence="7">Belongs to the binding-protein-dependent transport system permease family.</text>
</comment>
<evidence type="ECO:0000313" key="10">
    <source>
        <dbReference type="Proteomes" id="UP000632377"/>
    </source>
</evidence>